<keyword evidence="2" id="KW-1185">Reference proteome</keyword>
<evidence type="ECO:0000313" key="2">
    <source>
        <dbReference type="Proteomes" id="UP000078540"/>
    </source>
</evidence>
<proteinExistence type="predicted"/>
<accession>A0A195B1R3</accession>
<dbReference type="Proteomes" id="UP000078540">
    <property type="component" value="Unassembled WGS sequence"/>
</dbReference>
<evidence type="ECO:0000313" key="1">
    <source>
        <dbReference type="EMBL" id="KYM78222.1"/>
    </source>
</evidence>
<gene>
    <name evidence="1" type="ORF">ALC53_11417</name>
</gene>
<dbReference type="EMBL" id="KQ976681">
    <property type="protein sequence ID" value="KYM78222.1"/>
    <property type="molecule type" value="Genomic_DNA"/>
</dbReference>
<organism evidence="1 2">
    <name type="scientific">Atta colombica</name>
    <dbReference type="NCBI Taxonomy" id="520822"/>
    <lineage>
        <taxon>Eukaryota</taxon>
        <taxon>Metazoa</taxon>
        <taxon>Ecdysozoa</taxon>
        <taxon>Arthropoda</taxon>
        <taxon>Hexapoda</taxon>
        <taxon>Insecta</taxon>
        <taxon>Pterygota</taxon>
        <taxon>Neoptera</taxon>
        <taxon>Endopterygota</taxon>
        <taxon>Hymenoptera</taxon>
        <taxon>Apocrita</taxon>
        <taxon>Aculeata</taxon>
        <taxon>Formicoidea</taxon>
        <taxon>Formicidae</taxon>
        <taxon>Myrmicinae</taxon>
        <taxon>Atta</taxon>
    </lineage>
</organism>
<reference evidence="1 2" key="1">
    <citation type="submission" date="2015-09" db="EMBL/GenBank/DDBJ databases">
        <title>Atta colombica WGS genome.</title>
        <authorList>
            <person name="Nygaard S."/>
            <person name="Hu H."/>
            <person name="Boomsma J."/>
            <person name="Zhang G."/>
        </authorList>
    </citation>
    <scope>NUCLEOTIDE SEQUENCE [LARGE SCALE GENOMIC DNA]</scope>
    <source>
        <strain evidence="1">Treedump-2</strain>
        <tissue evidence="1">Whole body</tissue>
    </source>
</reference>
<sequence length="291" mass="33168">MRELVLRVVSVRLYDSLLPPVVPALRDETFAMRRGSVKLTVILYSFINTARRGRVVNNEELDPTSTPYSLWYSPLHNAVISMTIIKIFLARKRGLRVQKNVQLSLKDPECSKRRGAFVHRIASRRVASRRITRDIRFIVAATWASKEIVLRFTGSDLAKSRKRIESGHSANYILRHCLISNITSCERLAQIVRDSEKEDCAPSDAALRIHRDAPRMVPPEGEERAKKPEALIKREAGGRSPAHFSIWRINARRLDNNSKVYRPRISSFQAMPIFATKLLGYSTLAGFMDLT</sequence>
<dbReference type="AlphaFoldDB" id="A0A195B1R3"/>
<protein>
    <submittedName>
        <fullName evidence="1">Uncharacterized protein</fullName>
    </submittedName>
</protein>
<name>A0A195B1R3_9HYME</name>